<evidence type="ECO:0000313" key="2">
    <source>
        <dbReference type="EMBL" id="MDR7273088.1"/>
    </source>
</evidence>
<comment type="caution">
    <text evidence="2">The sequence shown here is derived from an EMBL/GenBank/DDBJ whole genome shotgun (WGS) entry which is preliminary data.</text>
</comment>
<sequence>MKTPLIAALLLAASLAQAASLSDALTAYDEGDLKTAAKGFADSAQRGEPLGQFNLAMMNLRKELPGASDAKAWQLLQRAAAQKLALAENALGEMIEQGRHGKPDPKAACGWFERAAEQGNGDGALATATCYYLGRGRAQDLAQAHRWYLEAAKAGDVGAQYIVASMFETGSGVESDARLARYWYDVAAKNGDDAAKAKLKAMRDAEASS</sequence>
<gene>
    <name evidence="2" type="ORF">J2X20_005773</name>
</gene>
<keyword evidence="3" id="KW-1185">Reference proteome</keyword>
<dbReference type="PANTHER" id="PTHR11102:SF160">
    <property type="entry name" value="ERAD-ASSOCIATED E3 UBIQUITIN-PROTEIN LIGASE COMPONENT HRD3"/>
    <property type="match status" value="1"/>
</dbReference>
<feature type="signal peptide" evidence="1">
    <location>
        <begin position="1"/>
        <end position="18"/>
    </location>
</feature>
<dbReference type="Proteomes" id="UP001180453">
    <property type="component" value="Unassembled WGS sequence"/>
</dbReference>
<proteinExistence type="predicted"/>
<evidence type="ECO:0000256" key="1">
    <source>
        <dbReference type="SAM" id="SignalP"/>
    </source>
</evidence>
<dbReference type="InterPro" id="IPR006597">
    <property type="entry name" value="Sel1-like"/>
</dbReference>
<dbReference type="SMART" id="SM00671">
    <property type="entry name" value="SEL1"/>
    <property type="match status" value="4"/>
</dbReference>
<evidence type="ECO:0000313" key="3">
    <source>
        <dbReference type="Proteomes" id="UP001180453"/>
    </source>
</evidence>
<feature type="chain" id="PRO_5045842962" evidence="1">
    <location>
        <begin position="19"/>
        <end position="209"/>
    </location>
</feature>
<dbReference type="Pfam" id="PF08238">
    <property type="entry name" value="Sel1"/>
    <property type="match status" value="4"/>
</dbReference>
<dbReference type="PANTHER" id="PTHR11102">
    <property type="entry name" value="SEL-1-LIKE PROTEIN"/>
    <property type="match status" value="1"/>
</dbReference>
<dbReference type="Gene3D" id="1.25.40.10">
    <property type="entry name" value="Tetratricopeptide repeat domain"/>
    <property type="match status" value="1"/>
</dbReference>
<accession>A0ABU1YWK0</accession>
<dbReference type="SUPFAM" id="SSF81901">
    <property type="entry name" value="HCP-like"/>
    <property type="match status" value="1"/>
</dbReference>
<protein>
    <submittedName>
        <fullName evidence="2">TPR repeat protein</fullName>
    </submittedName>
</protein>
<keyword evidence="1" id="KW-0732">Signal</keyword>
<organism evidence="2 3">
    <name type="scientific">Roseateles saccharophilus</name>
    <name type="common">Pseudomonas saccharophila</name>
    <dbReference type="NCBI Taxonomy" id="304"/>
    <lineage>
        <taxon>Bacteria</taxon>
        <taxon>Pseudomonadati</taxon>
        <taxon>Pseudomonadota</taxon>
        <taxon>Betaproteobacteria</taxon>
        <taxon>Burkholderiales</taxon>
        <taxon>Sphaerotilaceae</taxon>
        <taxon>Roseateles</taxon>
    </lineage>
</organism>
<name>A0ABU1YWK0_ROSSA</name>
<dbReference type="EMBL" id="JAVDXU010000008">
    <property type="protein sequence ID" value="MDR7273088.1"/>
    <property type="molecule type" value="Genomic_DNA"/>
</dbReference>
<reference evidence="2 3" key="1">
    <citation type="submission" date="2023-07" db="EMBL/GenBank/DDBJ databases">
        <title>Sorghum-associated microbial communities from plants grown in Nebraska, USA.</title>
        <authorList>
            <person name="Schachtman D."/>
        </authorList>
    </citation>
    <scope>NUCLEOTIDE SEQUENCE [LARGE SCALE GENOMIC DNA]</scope>
    <source>
        <strain evidence="2 3">BE314</strain>
    </source>
</reference>
<dbReference type="RefSeq" id="WP_310273088.1">
    <property type="nucleotide sequence ID" value="NZ_JAVDXU010000008.1"/>
</dbReference>
<dbReference type="InterPro" id="IPR050767">
    <property type="entry name" value="Sel1_AlgK"/>
</dbReference>
<dbReference type="InterPro" id="IPR011990">
    <property type="entry name" value="TPR-like_helical_dom_sf"/>
</dbReference>